<keyword evidence="4" id="KW-1185">Reference proteome</keyword>
<reference evidence="3 4" key="1">
    <citation type="submission" date="2017-10" db="EMBL/GenBank/DDBJ databases">
        <title>A new Pekin duck reference genome.</title>
        <authorList>
            <person name="Hou Z.-C."/>
            <person name="Zhou Z.-K."/>
            <person name="Zhu F."/>
            <person name="Hou S.-S."/>
        </authorList>
    </citation>
    <scope>NUCLEOTIDE SEQUENCE [LARGE SCALE GENOMIC DNA]</scope>
</reference>
<dbReference type="Proteomes" id="UP000016666">
    <property type="component" value="Chromosome 22"/>
</dbReference>
<evidence type="ECO:0000313" key="3">
    <source>
        <dbReference type="Ensembl" id="ENSAPLP00000027298.1"/>
    </source>
</evidence>
<sequence length="317" mass="35189">MAEEGAAKLRLKPRKAPAACSREPGPGLEPPRRRQALADKSSWFEKDDLNECEKTWILLLKNISQDLQCTSWQAVSSFPEFFGKAESSEKESLQKTEVFKIGMKDFEWVSFPSFCKEEFLKTDLSSPQLSESQIDCLPDERGQADELKSLPSTAEKTGCVTATDQAKNTVGEDTQGTSTMAINLKSCKVTQHNTSACHLMLSQSTAKALNFQQHCRGSVQNSKENRKQDERQHQAQMHQSSISFGKAKTVPTEKTPPLVSTPGTESYKEKTANQSEGSLTLSSCPMCQIQFSGMMSQLDIDSHLARCLSESADDIMW</sequence>
<dbReference type="InterPro" id="IPR052689">
    <property type="entry name" value="FA_core_complex_assoc"/>
</dbReference>
<feature type="compositionally biased region" description="Polar residues" evidence="1">
    <location>
        <begin position="234"/>
        <end position="243"/>
    </location>
</feature>
<accession>A0A493TN83</accession>
<dbReference type="Pfam" id="PF15750">
    <property type="entry name" value="UBZ_FAAP20"/>
    <property type="match status" value="1"/>
</dbReference>
<reference evidence="3" key="3">
    <citation type="submission" date="2025-09" db="UniProtKB">
        <authorList>
            <consortium name="Ensembl"/>
        </authorList>
    </citation>
    <scope>IDENTIFICATION</scope>
</reference>
<dbReference type="OMA" id="SWFEKED"/>
<name>A0A493TN83_ANAPP</name>
<dbReference type="PROSITE" id="PS51906">
    <property type="entry name" value="ZF_UBZ2"/>
    <property type="match status" value="1"/>
</dbReference>
<feature type="region of interest" description="Disordered" evidence="1">
    <location>
        <begin position="217"/>
        <end position="279"/>
    </location>
</feature>
<protein>
    <recommendedName>
        <fullName evidence="2">UBZ2-type domain-containing protein</fullName>
    </recommendedName>
</protein>
<dbReference type="Pfam" id="PF15751">
    <property type="entry name" value="FANCA_interact"/>
    <property type="match status" value="1"/>
</dbReference>
<reference evidence="3" key="2">
    <citation type="submission" date="2025-08" db="UniProtKB">
        <authorList>
            <consortium name="Ensembl"/>
        </authorList>
    </citation>
    <scope>IDENTIFICATION</scope>
</reference>
<dbReference type="GO" id="GO:0043130">
    <property type="term" value="F:ubiquitin binding"/>
    <property type="evidence" value="ECO:0007669"/>
    <property type="project" value="InterPro"/>
</dbReference>
<dbReference type="PANTHER" id="PTHR37862:SF1">
    <property type="entry name" value="FANCONI ANEMIA CORE COMPLEX-ASSOCIATED PROTEIN 20"/>
    <property type="match status" value="1"/>
</dbReference>
<feature type="region of interest" description="Disordered" evidence="1">
    <location>
        <begin position="1"/>
        <end position="39"/>
    </location>
</feature>
<dbReference type="PANTHER" id="PTHR37862">
    <property type="entry name" value="FANCONI ANEMIA CORE COMPLEX-ASSOCIATED PROTEIN 20"/>
    <property type="match status" value="1"/>
</dbReference>
<organism evidence="3 4">
    <name type="scientific">Anas platyrhynchos platyrhynchos</name>
    <name type="common">Northern mallard</name>
    <dbReference type="NCBI Taxonomy" id="8840"/>
    <lineage>
        <taxon>Eukaryota</taxon>
        <taxon>Metazoa</taxon>
        <taxon>Chordata</taxon>
        <taxon>Craniata</taxon>
        <taxon>Vertebrata</taxon>
        <taxon>Euteleostomi</taxon>
        <taxon>Archelosauria</taxon>
        <taxon>Archosauria</taxon>
        <taxon>Dinosauria</taxon>
        <taxon>Saurischia</taxon>
        <taxon>Theropoda</taxon>
        <taxon>Coelurosauria</taxon>
        <taxon>Aves</taxon>
        <taxon>Neognathae</taxon>
        <taxon>Galloanserae</taxon>
        <taxon>Anseriformes</taxon>
        <taxon>Anatidae</taxon>
        <taxon>Anatinae</taxon>
        <taxon>Anas</taxon>
    </lineage>
</organism>
<feature type="compositionally biased region" description="Basic and acidic residues" evidence="1">
    <location>
        <begin position="223"/>
        <end position="233"/>
    </location>
</feature>
<proteinExistence type="predicted"/>
<dbReference type="AlphaFoldDB" id="A0A493TN83"/>
<evidence type="ECO:0000313" key="4">
    <source>
        <dbReference type="Proteomes" id="UP000016666"/>
    </source>
</evidence>
<dbReference type="GO" id="GO:0043240">
    <property type="term" value="C:Fanconi anaemia nuclear complex"/>
    <property type="evidence" value="ECO:0007669"/>
    <property type="project" value="TreeGrafter"/>
</dbReference>
<dbReference type="STRING" id="8840.ENSAPLP00000027298"/>
<evidence type="ECO:0000256" key="1">
    <source>
        <dbReference type="SAM" id="MobiDB-lite"/>
    </source>
</evidence>
<dbReference type="Ensembl" id="ENSAPLT00000045227.1">
    <property type="protein sequence ID" value="ENSAPLP00000027298.1"/>
    <property type="gene ID" value="ENSAPLG00000017661.1"/>
</dbReference>
<evidence type="ECO:0000259" key="2">
    <source>
        <dbReference type="PROSITE" id="PS51906"/>
    </source>
</evidence>
<dbReference type="InterPro" id="IPR031491">
    <property type="entry name" value="FANCA_interact"/>
</dbReference>
<feature type="domain" description="UBZ2-type" evidence="2">
    <location>
        <begin position="281"/>
        <end position="317"/>
    </location>
</feature>
<dbReference type="GeneTree" id="ENSGT00950000185199"/>
<dbReference type="InterPro" id="IPR031490">
    <property type="entry name" value="UBZ2_FAAP20"/>
</dbReference>